<sequence>MMGYSRWKFSMLKVVVLMAILSARICFGDTDPRDVLAINSLYAALGYPPLPGWLVSGGDPCAEGWQGVQCVNSNITGIILNGANLGGELGENLGAFVSIIQIDLSNNHIGGHIPSNLPLTIKILMLSGNQLTGSIPDSLSSLGQMTDLSLNNNHLTGVIPDSLQLLTPLINLDLSANNLSGPLPPSMANLSSLITLHLQDNHLTGVLDVLQDLPLITLDVENNLFSGPMPSKLMTIPNFRSAGNPFNTTIILSPPVSSPSPSSFGPLPPEIGPGIQVFGQPTPGLPPSSGGLKSLTSKKVVWVAIGGFLILIVLAFGLCYYMSKCCKEKSTVKVSKDGLAKNSTLNILKPSGHGEDRSKNLLTRSSSKGEKVETISKSKEDHVIDMTKVNASSFSTRSLPPQPSSREGVIVKPIVAPPTTSHRTLRTLNPAKFFSIASLQEYTNSFSPENLVGSGLLSTVYKAELPNGKLLAIKKLDNATSRKWSDERFMELVSNVSKLRSENIVGLEGYCLEHGQRLFVYDYCENGTLHEALYLNDEVHEKLSWNSRVHVALQIARALEYLHEVCQPAVVHHNLKSTNILFDGELNGRVSDCGLAPLLPSSHISQLQGSGYGAPELESGSYTYQSDVYSFGVIMLELFTGRKPFDSSRPRGEQFLVRWAISQLHDIEALSGMVDPCLRAACSSKSLSRFADIISLCVQPEPEFRPPMSEIVQSLLHMIQRNP</sequence>
<accession>A0ACB9HWR8</accession>
<organism evidence="1 2">
    <name type="scientific">Smallanthus sonchifolius</name>
    <dbReference type="NCBI Taxonomy" id="185202"/>
    <lineage>
        <taxon>Eukaryota</taxon>
        <taxon>Viridiplantae</taxon>
        <taxon>Streptophyta</taxon>
        <taxon>Embryophyta</taxon>
        <taxon>Tracheophyta</taxon>
        <taxon>Spermatophyta</taxon>
        <taxon>Magnoliopsida</taxon>
        <taxon>eudicotyledons</taxon>
        <taxon>Gunneridae</taxon>
        <taxon>Pentapetalae</taxon>
        <taxon>asterids</taxon>
        <taxon>campanulids</taxon>
        <taxon>Asterales</taxon>
        <taxon>Asteraceae</taxon>
        <taxon>Asteroideae</taxon>
        <taxon>Heliantheae alliance</taxon>
        <taxon>Millerieae</taxon>
        <taxon>Smallanthus</taxon>
    </lineage>
</organism>
<reference evidence="1 2" key="2">
    <citation type="journal article" date="2022" name="Mol. Ecol. Resour.">
        <title>The genomes of chicory, endive, great burdock and yacon provide insights into Asteraceae paleo-polyploidization history and plant inulin production.</title>
        <authorList>
            <person name="Fan W."/>
            <person name="Wang S."/>
            <person name="Wang H."/>
            <person name="Wang A."/>
            <person name="Jiang F."/>
            <person name="Liu H."/>
            <person name="Zhao H."/>
            <person name="Xu D."/>
            <person name="Zhang Y."/>
        </authorList>
    </citation>
    <scope>NUCLEOTIDE SEQUENCE [LARGE SCALE GENOMIC DNA]</scope>
    <source>
        <strain evidence="2">cv. Yunnan</strain>
        <tissue evidence="1">Leaves</tissue>
    </source>
</reference>
<proteinExistence type="predicted"/>
<name>A0ACB9HWR8_9ASTR</name>
<evidence type="ECO:0000313" key="2">
    <source>
        <dbReference type="Proteomes" id="UP001056120"/>
    </source>
</evidence>
<dbReference type="EMBL" id="CM042027">
    <property type="protein sequence ID" value="KAI3800364.1"/>
    <property type="molecule type" value="Genomic_DNA"/>
</dbReference>
<evidence type="ECO:0000313" key="1">
    <source>
        <dbReference type="EMBL" id="KAI3800364.1"/>
    </source>
</evidence>
<dbReference type="Proteomes" id="UP001056120">
    <property type="component" value="Linkage Group LG10"/>
</dbReference>
<comment type="caution">
    <text evidence="1">The sequence shown here is derived from an EMBL/GenBank/DDBJ whole genome shotgun (WGS) entry which is preliminary data.</text>
</comment>
<gene>
    <name evidence="1" type="ORF">L1987_28454</name>
</gene>
<protein>
    <submittedName>
        <fullName evidence="1">Uncharacterized protein</fullName>
    </submittedName>
</protein>
<keyword evidence="2" id="KW-1185">Reference proteome</keyword>
<reference evidence="2" key="1">
    <citation type="journal article" date="2022" name="Mol. Ecol. Resour.">
        <title>The genomes of chicory, endive, great burdock and yacon provide insights into Asteraceae palaeo-polyploidization history and plant inulin production.</title>
        <authorList>
            <person name="Fan W."/>
            <person name="Wang S."/>
            <person name="Wang H."/>
            <person name="Wang A."/>
            <person name="Jiang F."/>
            <person name="Liu H."/>
            <person name="Zhao H."/>
            <person name="Xu D."/>
            <person name="Zhang Y."/>
        </authorList>
    </citation>
    <scope>NUCLEOTIDE SEQUENCE [LARGE SCALE GENOMIC DNA]</scope>
    <source>
        <strain evidence="2">cv. Yunnan</strain>
    </source>
</reference>